<proteinExistence type="predicted"/>
<gene>
    <name evidence="2" type="ORF">PHO31112_05340</name>
</gene>
<evidence type="ECO:0000313" key="3">
    <source>
        <dbReference type="Proteomes" id="UP000343317"/>
    </source>
</evidence>
<dbReference type="AlphaFoldDB" id="A0A5E4ZE53"/>
<protein>
    <submittedName>
        <fullName evidence="2">Uncharacterized protein</fullName>
    </submittedName>
</protein>
<feature type="region of interest" description="Disordered" evidence="1">
    <location>
        <begin position="1"/>
        <end position="25"/>
    </location>
</feature>
<organism evidence="2 3">
    <name type="scientific">Pandoraea horticolens</name>
    <dbReference type="NCBI Taxonomy" id="2508298"/>
    <lineage>
        <taxon>Bacteria</taxon>
        <taxon>Pseudomonadati</taxon>
        <taxon>Pseudomonadota</taxon>
        <taxon>Betaproteobacteria</taxon>
        <taxon>Burkholderiales</taxon>
        <taxon>Burkholderiaceae</taxon>
        <taxon>Pandoraea</taxon>
    </lineage>
</organism>
<reference evidence="2 3" key="1">
    <citation type="submission" date="2019-08" db="EMBL/GenBank/DDBJ databases">
        <authorList>
            <person name="Peeters C."/>
        </authorList>
    </citation>
    <scope>NUCLEOTIDE SEQUENCE [LARGE SCALE GENOMIC DNA]</scope>
    <source>
        <strain evidence="2 3">LMG 31112</strain>
    </source>
</reference>
<dbReference type="Proteomes" id="UP000343317">
    <property type="component" value="Unassembled WGS sequence"/>
</dbReference>
<sequence length="221" mass="25811">MQVPMASLCHSETAHNGPSGDGRRIANKNFHQATPCFPFPAQRLSASSPQWLHQPQHHSDGAHSRQLRWPPACVWCIRPVSHPACRRTGWNSRLPPQHQQCLTRCWTCKGYRRRMPARCMACRRVHFNIHLAPQQQQYLTRCWTCKGYRRCIPTRSLACRRVRFNIRLAPQQQQYLTRCWTCKGYWRRMPVCSLACRRPRPNDRCTPKLRGCMPVVAIESA</sequence>
<accession>A0A5E4ZE53</accession>
<evidence type="ECO:0000313" key="2">
    <source>
        <dbReference type="EMBL" id="VVE58550.1"/>
    </source>
</evidence>
<keyword evidence="3" id="KW-1185">Reference proteome</keyword>
<evidence type="ECO:0000256" key="1">
    <source>
        <dbReference type="SAM" id="MobiDB-lite"/>
    </source>
</evidence>
<dbReference type="EMBL" id="CABPSM010000033">
    <property type="protein sequence ID" value="VVE58550.1"/>
    <property type="molecule type" value="Genomic_DNA"/>
</dbReference>
<name>A0A5E4ZE53_9BURK</name>